<comment type="caution">
    <text evidence="1">The sequence shown here is derived from an EMBL/GenBank/DDBJ whole genome shotgun (WGS) entry which is preliminary data.</text>
</comment>
<gene>
    <name evidence="1" type="ORF">FMAN_08209</name>
</gene>
<dbReference type="Gene3D" id="3.40.50.1000">
    <property type="entry name" value="HAD superfamily/HAD-like"/>
    <property type="match status" value="1"/>
</dbReference>
<protein>
    <submittedName>
        <fullName evidence="1">Related to pyrimidine 5`-nucleotidase</fullName>
    </submittedName>
</protein>
<dbReference type="PANTHER" id="PTHR47438:SF1">
    <property type="entry name" value="PHOSPHATE METABOLISM PROTEIN 8-RELATED"/>
    <property type="match status" value="1"/>
</dbReference>
<dbReference type="VEuPathDB" id="FungiDB:FMAN_08209"/>
<dbReference type="GO" id="GO:0008252">
    <property type="term" value="F:nucleotidase activity"/>
    <property type="evidence" value="ECO:0007669"/>
    <property type="project" value="TreeGrafter"/>
</dbReference>
<dbReference type="InterPro" id="IPR023214">
    <property type="entry name" value="HAD_sf"/>
</dbReference>
<dbReference type="EMBL" id="FCQH01000012">
    <property type="protein sequence ID" value="CVL02089.1"/>
    <property type="molecule type" value="Genomic_DNA"/>
</dbReference>
<evidence type="ECO:0000313" key="1">
    <source>
        <dbReference type="EMBL" id="CVL02089.1"/>
    </source>
</evidence>
<sequence length="151" mass="17271">MVDDAVPFDSLIKPNPELRQLLEEIERENFRLSLLSHVHITHVKRVIRLLGVEDLLEGAIYCDYSKEPLVCRPQSAIFETAMRVAAIKRCSDCYLIDDSYRNCQGAESFDWTAVHLVEKGIAKEPVFRHQIRSLKELREIFPGGFKGQANG</sequence>
<accession>A0A1L7TVR5</accession>
<dbReference type="InterPro" id="IPR036412">
    <property type="entry name" value="HAD-like_sf"/>
</dbReference>
<dbReference type="Proteomes" id="UP000184255">
    <property type="component" value="Unassembled WGS sequence"/>
</dbReference>
<proteinExistence type="predicted"/>
<dbReference type="PANTHER" id="PTHR47438">
    <property type="entry name" value="PHOSPHATE METABOLISM PROTEIN 8-RELATED"/>
    <property type="match status" value="1"/>
</dbReference>
<dbReference type="AlphaFoldDB" id="A0A1L7TVR5"/>
<name>A0A1L7TVR5_FUSMA</name>
<keyword evidence="2" id="KW-1185">Reference proteome</keyword>
<dbReference type="SUPFAM" id="SSF56784">
    <property type="entry name" value="HAD-like"/>
    <property type="match status" value="1"/>
</dbReference>
<dbReference type="InterPro" id="IPR052791">
    <property type="entry name" value="SSM1_domain"/>
</dbReference>
<evidence type="ECO:0000313" key="2">
    <source>
        <dbReference type="Proteomes" id="UP000184255"/>
    </source>
</evidence>
<dbReference type="GO" id="GO:0006206">
    <property type="term" value="P:pyrimidine nucleobase metabolic process"/>
    <property type="evidence" value="ECO:0007669"/>
    <property type="project" value="TreeGrafter"/>
</dbReference>
<dbReference type="GeneID" id="65087469"/>
<organism evidence="1 2">
    <name type="scientific">Fusarium mangiferae</name>
    <name type="common">Mango malformation disease fungus</name>
    <dbReference type="NCBI Taxonomy" id="192010"/>
    <lineage>
        <taxon>Eukaryota</taxon>
        <taxon>Fungi</taxon>
        <taxon>Dikarya</taxon>
        <taxon>Ascomycota</taxon>
        <taxon>Pezizomycotina</taxon>
        <taxon>Sordariomycetes</taxon>
        <taxon>Hypocreomycetidae</taxon>
        <taxon>Hypocreales</taxon>
        <taxon>Nectriaceae</taxon>
        <taxon>Fusarium</taxon>
        <taxon>Fusarium fujikuroi species complex</taxon>
    </lineage>
</organism>
<reference evidence="2" key="1">
    <citation type="journal article" date="2016" name="Genome Biol. Evol.">
        <title>Comparative 'omics' of the Fusarium fujikuroi species complex highlights differences in genetic potential and metabolite synthesis.</title>
        <authorList>
            <person name="Niehaus E.-M."/>
            <person name="Muensterkoetter M."/>
            <person name="Proctor R.H."/>
            <person name="Brown D.W."/>
            <person name="Sharon A."/>
            <person name="Idan Y."/>
            <person name="Oren-Young L."/>
            <person name="Sieber C.M."/>
            <person name="Novak O."/>
            <person name="Pencik A."/>
            <person name="Tarkowska D."/>
            <person name="Hromadova K."/>
            <person name="Freeman S."/>
            <person name="Maymon M."/>
            <person name="Elazar M."/>
            <person name="Youssef S.A."/>
            <person name="El-Shabrawy E.S.M."/>
            <person name="Shalaby A.B.A."/>
            <person name="Houterman P."/>
            <person name="Brock N.L."/>
            <person name="Burkhardt I."/>
            <person name="Tsavkelova E.A."/>
            <person name="Dickschat J.S."/>
            <person name="Galuszka P."/>
            <person name="Gueldener U."/>
            <person name="Tudzynski B."/>
        </authorList>
    </citation>
    <scope>NUCLEOTIDE SEQUENCE [LARGE SCALE GENOMIC DNA]</scope>
    <source>
        <strain evidence="2">MRC7560</strain>
    </source>
</reference>
<dbReference type="Pfam" id="PF00702">
    <property type="entry name" value="Hydrolase"/>
    <property type="match status" value="1"/>
</dbReference>
<dbReference type="RefSeq" id="XP_041687416.1">
    <property type="nucleotide sequence ID" value="XM_041821658.1"/>
</dbReference>
<dbReference type="GO" id="GO:0009166">
    <property type="term" value="P:nucleotide catabolic process"/>
    <property type="evidence" value="ECO:0007669"/>
    <property type="project" value="TreeGrafter"/>
</dbReference>